<evidence type="ECO:0000256" key="6">
    <source>
        <dbReference type="ARBA" id="ARBA00049122"/>
    </source>
</evidence>
<accession>A0A4Q4TX08</accession>
<dbReference type="InterPro" id="IPR024652">
    <property type="entry name" value="Trichodiene_synth"/>
</dbReference>
<protein>
    <recommendedName>
        <fullName evidence="4 7">Trichodiene synthase</fullName>
        <ecNumber evidence="3 7">4.2.3.6</ecNumber>
    </recommendedName>
    <alternativeName>
        <fullName evidence="7">Sesquiterpene cyclase</fullName>
    </alternativeName>
</protein>
<dbReference type="GO" id="GO:0016106">
    <property type="term" value="P:sesquiterpenoid biosynthetic process"/>
    <property type="evidence" value="ECO:0007669"/>
    <property type="project" value="UniProtKB-UniRule"/>
</dbReference>
<dbReference type="GO" id="GO:0045482">
    <property type="term" value="F:trichodiene synthase activity"/>
    <property type="evidence" value="ECO:0007669"/>
    <property type="project" value="UniProtKB-UniRule"/>
</dbReference>
<comment type="catalytic activity">
    <reaction evidence="6 7">
        <text>(2E,6E)-farnesyl diphosphate = trichodiene + diphosphate</text>
        <dbReference type="Rhea" id="RHEA:12052"/>
        <dbReference type="ChEBI" id="CHEBI:15861"/>
        <dbReference type="ChEBI" id="CHEBI:33019"/>
        <dbReference type="ChEBI" id="CHEBI:175763"/>
        <dbReference type="EC" id="4.2.3.6"/>
    </reaction>
</comment>
<name>A0A4Q4TX08_9PEZI</name>
<feature type="binding site" evidence="8">
    <location>
        <position position="164"/>
    </location>
    <ligand>
        <name>Mg(2+)</name>
        <dbReference type="ChEBI" id="CHEBI:18420"/>
        <label>1</label>
    </ligand>
</feature>
<comment type="similarity">
    <text evidence="2 7">Belongs to the trichodiene synthase family.</text>
</comment>
<proteinExistence type="inferred from homology"/>
<evidence type="ECO:0000256" key="2">
    <source>
        <dbReference type="ARBA" id="ARBA00007946"/>
    </source>
</evidence>
<gene>
    <name evidence="9" type="ORF">DL764_000235</name>
</gene>
<feature type="binding site" evidence="8">
    <location>
        <position position="239"/>
    </location>
    <ligand>
        <name>Mg(2+)</name>
        <dbReference type="ChEBI" id="CHEBI:18420"/>
        <label>3</label>
    </ligand>
</feature>
<comment type="cofactor">
    <cofactor evidence="8">
        <name>Mg(2+)</name>
        <dbReference type="ChEBI" id="CHEBI:18420"/>
    </cofactor>
</comment>
<evidence type="ECO:0000313" key="9">
    <source>
        <dbReference type="EMBL" id="RYP11164.1"/>
    </source>
</evidence>
<dbReference type="SFLD" id="SFLDS00005">
    <property type="entry name" value="Isoprenoid_Synthase_Type_I"/>
    <property type="match status" value="1"/>
</dbReference>
<dbReference type="AlphaFoldDB" id="A0A4Q4TX08"/>
<dbReference type="STRING" id="155417.A0A4Q4TX08"/>
<evidence type="ECO:0000256" key="1">
    <source>
        <dbReference type="ARBA" id="ARBA00004795"/>
    </source>
</evidence>
<dbReference type="UniPathway" id="UPA00267"/>
<evidence type="ECO:0000256" key="7">
    <source>
        <dbReference type="PIRNR" id="PIRNR001388"/>
    </source>
</evidence>
<dbReference type="PIRSF" id="PIRSF001388">
    <property type="entry name" value="TRI5"/>
    <property type="match status" value="1"/>
</dbReference>
<dbReference type="InterPro" id="IPR008949">
    <property type="entry name" value="Isoprenoid_synthase_dom_sf"/>
</dbReference>
<feature type="binding site" evidence="8">
    <location>
        <position position="100"/>
    </location>
    <ligand>
        <name>Mg(2+)</name>
        <dbReference type="ChEBI" id="CHEBI:18420"/>
        <label>1</label>
    </ligand>
</feature>
<keyword evidence="5 7" id="KW-0456">Lyase</keyword>
<dbReference type="EC" id="4.2.3.6" evidence="3 7"/>
<reference evidence="9 10" key="1">
    <citation type="submission" date="2018-06" db="EMBL/GenBank/DDBJ databases">
        <title>Complete Genomes of Monosporascus.</title>
        <authorList>
            <person name="Robinson A.J."/>
            <person name="Natvig D.O."/>
        </authorList>
    </citation>
    <scope>NUCLEOTIDE SEQUENCE [LARGE SCALE GENOMIC DNA]</scope>
    <source>
        <strain evidence="9 10">CBS 110550</strain>
    </source>
</reference>
<dbReference type="OrthoDB" id="2998174at2759"/>
<feature type="binding site" evidence="8">
    <location>
        <position position="229"/>
    </location>
    <ligand>
        <name>Mg(2+)</name>
        <dbReference type="ChEBI" id="CHEBI:18420"/>
        <label>2</label>
    </ligand>
</feature>
<evidence type="ECO:0000256" key="5">
    <source>
        <dbReference type="ARBA" id="ARBA00023239"/>
    </source>
</evidence>
<dbReference type="Pfam" id="PF06330">
    <property type="entry name" value="TRI5"/>
    <property type="match status" value="1"/>
</dbReference>
<dbReference type="Proteomes" id="UP000293360">
    <property type="component" value="Unassembled WGS sequence"/>
</dbReference>
<evidence type="ECO:0000256" key="4">
    <source>
        <dbReference type="ARBA" id="ARBA00022133"/>
    </source>
</evidence>
<dbReference type="EMBL" id="QJNU01000006">
    <property type="protein sequence ID" value="RYP11164.1"/>
    <property type="molecule type" value="Genomic_DNA"/>
</dbReference>
<evidence type="ECO:0000256" key="8">
    <source>
        <dbReference type="PIRSR" id="PIRSR001388-3"/>
    </source>
</evidence>
<dbReference type="Gene3D" id="1.10.600.10">
    <property type="entry name" value="Farnesyl Diphosphate Synthase"/>
    <property type="match status" value="1"/>
</dbReference>
<evidence type="ECO:0000313" key="10">
    <source>
        <dbReference type="Proteomes" id="UP000293360"/>
    </source>
</evidence>
<keyword evidence="10" id="KW-1185">Reference proteome</keyword>
<feature type="binding site" evidence="8">
    <location>
        <position position="225"/>
    </location>
    <ligand>
        <name>Mg(2+)</name>
        <dbReference type="ChEBI" id="CHEBI:18420"/>
        <label>2</label>
    </ligand>
</feature>
<organism evidence="9 10">
    <name type="scientific">Monosporascus ibericus</name>
    <dbReference type="NCBI Taxonomy" id="155417"/>
    <lineage>
        <taxon>Eukaryota</taxon>
        <taxon>Fungi</taxon>
        <taxon>Dikarya</taxon>
        <taxon>Ascomycota</taxon>
        <taxon>Pezizomycotina</taxon>
        <taxon>Sordariomycetes</taxon>
        <taxon>Xylariomycetidae</taxon>
        <taxon>Xylariales</taxon>
        <taxon>Xylariales incertae sedis</taxon>
        <taxon>Monosporascus</taxon>
    </lineage>
</organism>
<comment type="pathway">
    <text evidence="1 7">Sesquiterpene biosynthesis; trichothecene biosynthesis.</text>
</comment>
<keyword evidence="8" id="KW-0460">Magnesium</keyword>
<dbReference type="InterPro" id="IPR010458">
    <property type="entry name" value="TRI5_ascomyc"/>
</dbReference>
<comment type="function">
    <text evidence="7">TS is a member of the terpene cyclase group of enzymes. It catalyzes the isomerization and cyclization of farnesyl pyro-phosphate to form trichodiene, the first cyclic intermediate in the biosynthetic pathway for trichothecenes. It serves to branch trichothecene biosynthesis from the isoprenoid pathway.</text>
</comment>
<comment type="caution">
    <text evidence="9">The sequence shown here is derived from an EMBL/GenBank/DDBJ whole genome shotgun (WGS) entry which is preliminary data.</text>
</comment>
<feature type="binding site" evidence="8">
    <location>
        <position position="233"/>
    </location>
    <ligand>
        <name>Mg(2+)</name>
        <dbReference type="ChEBI" id="CHEBI:18420"/>
        <label>2</label>
    </ligand>
</feature>
<evidence type="ECO:0000256" key="3">
    <source>
        <dbReference type="ARBA" id="ARBA00013034"/>
    </source>
</evidence>
<dbReference type="SUPFAM" id="SSF48576">
    <property type="entry name" value="Terpenoid synthases"/>
    <property type="match status" value="1"/>
</dbReference>
<sequence>MDEFPSQYFLGTAVRLLENIKYRDSNYSREERIENLRYAYNKAAAHFSQERQQQILKVNPKRLEASLRTIVGMVVYAWAKVSKELMADLSIHYTYTLILDDSEGDPHPQMLTYFDDLQNGRQQKHPWWMLVNEHFPNVLRHFGPFCSLNLIRSTLDFFEGCWIEQYNFHGFPGSFDYPGFLRRMNGLGHCVGGSLWPKEQFDEQKHFLEITSAIAQMENWMVWVNDLMSFYKEFDDPRDQTSLVKNYVVSEGITLTQALEKLTQDTLQSSEQMMVVFSEKDSKIMETIECFMHGYITWHLCDNRYRLKEIYDGTKDVDSEDAIKFRKFYEQAAKVGAIEHTEWAYPSVAERLEYRKAKEQVARDEQAALANPEMAKTTVAQEVLA</sequence>
<dbReference type="SFLD" id="SFLDG01021">
    <property type="entry name" value="Trichodiene_Synthase_Like"/>
    <property type="match status" value="1"/>
</dbReference>